<keyword evidence="2 3" id="KW-0472">Membrane</keyword>
<feature type="transmembrane region" description="Helical" evidence="3">
    <location>
        <begin position="380"/>
        <end position="397"/>
    </location>
</feature>
<dbReference type="Pfam" id="PF03323">
    <property type="entry name" value="GerA"/>
    <property type="match status" value="1"/>
</dbReference>
<evidence type="ECO:0000256" key="3">
    <source>
        <dbReference type="SAM" id="Phobius"/>
    </source>
</evidence>
<evidence type="ECO:0000256" key="2">
    <source>
        <dbReference type="ARBA" id="ARBA00023136"/>
    </source>
</evidence>
<dbReference type="AlphaFoldDB" id="A0A354YWU9"/>
<gene>
    <name evidence="4" type="ORF">DDZ44_04555</name>
</gene>
<sequence length="518" mass="57422">MRFIKSKKPEKIDIPPGELVEQALSPVLQDNREKLRILLAGCSDVVMRDFMLASHPPTPGLLLYFDGLVDKEQVALHLLQPLLTEQNTGDSSENLSPDEMLKRVQYRILSISEVKTLSNIEELLHHISSGDTVLLIDGCSSGLVAGTRSWQSRGIQTPENEITIFGPKEGLSETLRFNTALLRRRIKSTNFKIENMVIGQLSKTDVALFYIEHIAPRPMVEELKKRLQAIDIDAVLDPRYLVEFVADEKRSIFTQEQYTEKPDRLCGYLLEGRIAVMVDGSPMALIVPVSFLEYLISPEDYYINYIAASLFRLLRLGAFAIALLLPSLYVAVITYHHEMVPTPLLLTLAATRQGVPFPAFVEALLLDLTFELLREAGLRLPRAVGPAVSIVGALIIGDAAVRAGLVSTPMVVIIAATGIASFASPSYNAGIIIRIARFAFLIASGLLGFLGIMIALILLFVRMASLSSLGLPYLAPVAPFNWQQLGDILIRRPWFNTKKRPYLEGMENQWRQGKSTGG</sequence>
<feature type="transmembrane region" description="Helical" evidence="3">
    <location>
        <begin position="313"/>
        <end position="335"/>
    </location>
</feature>
<dbReference type="PANTHER" id="PTHR22550:SF5">
    <property type="entry name" value="LEUCINE ZIPPER PROTEIN 4"/>
    <property type="match status" value="1"/>
</dbReference>
<evidence type="ECO:0000256" key="1">
    <source>
        <dbReference type="ARBA" id="ARBA00005278"/>
    </source>
</evidence>
<reference evidence="4 5" key="1">
    <citation type="journal article" date="2018" name="Nat. Biotechnol.">
        <title>A standardized bacterial taxonomy based on genome phylogeny substantially revises the tree of life.</title>
        <authorList>
            <person name="Parks D.H."/>
            <person name="Chuvochina M."/>
            <person name="Waite D.W."/>
            <person name="Rinke C."/>
            <person name="Skarshewski A."/>
            <person name="Chaumeil P.A."/>
            <person name="Hugenholtz P."/>
        </authorList>
    </citation>
    <scope>NUCLEOTIDE SEQUENCE [LARGE SCALE GENOMIC DNA]</scope>
    <source>
        <strain evidence="4">UBA10948</strain>
    </source>
</reference>
<comment type="similarity">
    <text evidence="1">Belongs to the GerABKA family.</text>
</comment>
<protein>
    <submittedName>
        <fullName evidence="4">Spore germination protein</fullName>
    </submittedName>
</protein>
<feature type="transmembrane region" description="Helical" evidence="3">
    <location>
        <begin position="403"/>
        <end position="423"/>
    </location>
</feature>
<feature type="transmembrane region" description="Helical" evidence="3">
    <location>
        <begin position="435"/>
        <end position="461"/>
    </location>
</feature>
<evidence type="ECO:0000313" key="5">
    <source>
        <dbReference type="Proteomes" id="UP000263273"/>
    </source>
</evidence>
<dbReference type="InterPro" id="IPR050768">
    <property type="entry name" value="UPF0353/GerABKA_families"/>
</dbReference>
<keyword evidence="3" id="KW-1133">Transmembrane helix</keyword>
<dbReference type="GO" id="GO:0009847">
    <property type="term" value="P:spore germination"/>
    <property type="evidence" value="ECO:0007669"/>
    <property type="project" value="InterPro"/>
</dbReference>
<accession>A0A354YWU9</accession>
<name>A0A354YWU9_9FIRM</name>
<dbReference type="PIRSF" id="PIRSF005690">
    <property type="entry name" value="GerBA"/>
    <property type="match status" value="1"/>
</dbReference>
<keyword evidence="3" id="KW-0812">Transmembrane</keyword>
<dbReference type="EMBL" id="DNZF01000099">
    <property type="protein sequence ID" value="HBK53191.1"/>
    <property type="molecule type" value="Genomic_DNA"/>
</dbReference>
<proteinExistence type="inferred from homology"/>
<comment type="caution">
    <text evidence="4">The sequence shown here is derived from an EMBL/GenBank/DDBJ whole genome shotgun (WGS) entry which is preliminary data.</text>
</comment>
<organism evidence="4 5">
    <name type="scientific">Syntrophomonas wolfei</name>
    <dbReference type="NCBI Taxonomy" id="863"/>
    <lineage>
        <taxon>Bacteria</taxon>
        <taxon>Bacillati</taxon>
        <taxon>Bacillota</taxon>
        <taxon>Clostridia</taxon>
        <taxon>Eubacteriales</taxon>
        <taxon>Syntrophomonadaceae</taxon>
        <taxon>Syntrophomonas</taxon>
    </lineage>
</organism>
<dbReference type="Proteomes" id="UP000263273">
    <property type="component" value="Unassembled WGS sequence"/>
</dbReference>
<dbReference type="GO" id="GO:0016020">
    <property type="term" value="C:membrane"/>
    <property type="evidence" value="ECO:0007669"/>
    <property type="project" value="InterPro"/>
</dbReference>
<dbReference type="STRING" id="378794.GCA_001570625_00283"/>
<dbReference type="InterPro" id="IPR004995">
    <property type="entry name" value="Spore_Ger"/>
</dbReference>
<evidence type="ECO:0000313" key="4">
    <source>
        <dbReference type="EMBL" id="HBK53191.1"/>
    </source>
</evidence>
<dbReference type="PANTHER" id="PTHR22550">
    <property type="entry name" value="SPORE GERMINATION PROTEIN"/>
    <property type="match status" value="1"/>
</dbReference>